<dbReference type="AlphaFoldDB" id="A0A1I4YSC7"/>
<keyword evidence="1" id="KW-0813">Transport</keyword>
<dbReference type="GO" id="GO:0030288">
    <property type="term" value="C:outer membrane-bounded periplasmic space"/>
    <property type="evidence" value="ECO:0007669"/>
    <property type="project" value="TreeGrafter"/>
</dbReference>
<keyword evidence="3" id="KW-0574">Periplasm</keyword>
<evidence type="ECO:0000256" key="1">
    <source>
        <dbReference type="ARBA" id="ARBA00022448"/>
    </source>
</evidence>
<dbReference type="Proteomes" id="UP000198599">
    <property type="component" value="Unassembled WGS sequence"/>
</dbReference>
<feature type="domain" description="Organic solvent tolerance-like N-terminal" evidence="4">
    <location>
        <begin position="44"/>
        <end position="149"/>
    </location>
</feature>
<dbReference type="Gene3D" id="2.60.450.10">
    <property type="entry name" value="Lipopolysaccharide (LPS) transport protein A like domain"/>
    <property type="match status" value="1"/>
</dbReference>
<dbReference type="GO" id="GO:0017089">
    <property type="term" value="F:glycolipid transfer activity"/>
    <property type="evidence" value="ECO:0007669"/>
    <property type="project" value="TreeGrafter"/>
</dbReference>
<keyword evidence="6" id="KW-1185">Reference proteome</keyword>
<evidence type="ECO:0000256" key="2">
    <source>
        <dbReference type="ARBA" id="ARBA00022729"/>
    </source>
</evidence>
<dbReference type="InterPro" id="IPR052037">
    <property type="entry name" value="LPS_export_LptA"/>
</dbReference>
<dbReference type="GO" id="GO:0009279">
    <property type="term" value="C:cell outer membrane"/>
    <property type="evidence" value="ECO:0007669"/>
    <property type="project" value="TreeGrafter"/>
</dbReference>
<evidence type="ECO:0000259" key="4">
    <source>
        <dbReference type="Pfam" id="PF03968"/>
    </source>
</evidence>
<protein>
    <submittedName>
        <fullName evidence="5">Lipopolysaccharide export system protein LptA</fullName>
    </submittedName>
</protein>
<dbReference type="GO" id="GO:0001530">
    <property type="term" value="F:lipopolysaccharide binding"/>
    <property type="evidence" value="ECO:0007669"/>
    <property type="project" value="InterPro"/>
</dbReference>
<evidence type="ECO:0000256" key="3">
    <source>
        <dbReference type="ARBA" id="ARBA00022764"/>
    </source>
</evidence>
<reference evidence="6" key="1">
    <citation type="submission" date="2016-10" db="EMBL/GenBank/DDBJ databases">
        <authorList>
            <person name="Varghese N."/>
            <person name="Submissions S."/>
        </authorList>
    </citation>
    <scope>NUCLEOTIDE SEQUENCE [LARGE SCALE GENOMIC DNA]</scope>
    <source>
        <strain evidence="6">DSM 28463</strain>
    </source>
</reference>
<dbReference type="EMBL" id="FOVP01000002">
    <property type="protein sequence ID" value="SFN40673.1"/>
    <property type="molecule type" value="Genomic_DNA"/>
</dbReference>
<dbReference type="STRING" id="1005928.SAMN04487859_10218"/>
<keyword evidence="2" id="KW-0732">Signal</keyword>
<dbReference type="InterPro" id="IPR005653">
    <property type="entry name" value="OstA-like_N"/>
</dbReference>
<accession>A0A1I4YSC7</accession>
<name>A0A1I4YSC7_9RHOB</name>
<dbReference type="RefSeq" id="WP_092833681.1">
    <property type="nucleotide sequence ID" value="NZ_FOVP01000002.1"/>
</dbReference>
<dbReference type="NCBIfam" id="TIGR03002">
    <property type="entry name" value="outer_YhbN_LptA"/>
    <property type="match status" value="1"/>
</dbReference>
<dbReference type="OrthoDB" id="9811926at2"/>
<dbReference type="InterPro" id="IPR014340">
    <property type="entry name" value="LptA"/>
</dbReference>
<dbReference type="PANTHER" id="PTHR36504">
    <property type="entry name" value="LIPOPOLYSACCHARIDE EXPORT SYSTEM PROTEIN LPTA"/>
    <property type="match status" value="1"/>
</dbReference>
<sequence length="167" mass="17563">MTDVARLMILVIGLFFMGLPSMTEAQGAQVAFGNTQRDRDLPVEVTSDNLNVNQNDNTAIFTGSVVIGQGEMRLSAPRVLVIYLSDKSGIESLEATGGVTVVSGADAAEAARADYNLITGMIEMQGDVLLVQGENAITGDTMIVDTTAGTAQVSGRVKTLLQPKAKE</sequence>
<dbReference type="GO" id="GO:0015920">
    <property type="term" value="P:lipopolysaccharide transport"/>
    <property type="evidence" value="ECO:0007669"/>
    <property type="project" value="InterPro"/>
</dbReference>
<evidence type="ECO:0000313" key="5">
    <source>
        <dbReference type="EMBL" id="SFN40673.1"/>
    </source>
</evidence>
<proteinExistence type="predicted"/>
<organism evidence="5 6">
    <name type="scientific">Roseovarius lutimaris</name>
    <dbReference type="NCBI Taxonomy" id="1005928"/>
    <lineage>
        <taxon>Bacteria</taxon>
        <taxon>Pseudomonadati</taxon>
        <taxon>Pseudomonadota</taxon>
        <taxon>Alphaproteobacteria</taxon>
        <taxon>Rhodobacterales</taxon>
        <taxon>Roseobacteraceae</taxon>
        <taxon>Roseovarius</taxon>
    </lineage>
</organism>
<evidence type="ECO:0000313" key="6">
    <source>
        <dbReference type="Proteomes" id="UP000198599"/>
    </source>
</evidence>
<dbReference type="PANTHER" id="PTHR36504:SF1">
    <property type="entry name" value="LIPOPOLYSACCHARIDE EXPORT SYSTEM PROTEIN LPTA"/>
    <property type="match status" value="1"/>
</dbReference>
<dbReference type="Pfam" id="PF03968">
    <property type="entry name" value="LptD_N"/>
    <property type="match status" value="1"/>
</dbReference>
<gene>
    <name evidence="5" type="ORF">SAMN04487859_10218</name>
</gene>